<name>A0ABV0ENU3_9ENTE</name>
<evidence type="ECO:0000256" key="1">
    <source>
        <dbReference type="ARBA" id="ARBA00006336"/>
    </source>
</evidence>
<feature type="domain" description="Isochorismatase-like" evidence="3">
    <location>
        <begin position="5"/>
        <end position="175"/>
    </location>
</feature>
<comment type="caution">
    <text evidence="4">The sequence shown here is derived from an EMBL/GenBank/DDBJ whole genome shotgun (WGS) entry which is preliminary data.</text>
</comment>
<dbReference type="InterPro" id="IPR000868">
    <property type="entry name" value="Isochorismatase-like_dom"/>
</dbReference>
<reference evidence="4 5" key="1">
    <citation type="submission" date="2024-02" db="EMBL/GenBank/DDBJ databases">
        <title>The Genome Sequence of Enterococcus sp. DIV0159.</title>
        <authorList>
            <person name="Earl A."/>
            <person name="Manson A."/>
            <person name="Gilmore M."/>
            <person name="Sanders J."/>
            <person name="Shea T."/>
            <person name="Howe W."/>
            <person name="Livny J."/>
            <person name="Cuomo C."/>
            <person name="Neafsey D."/>
            <person name="Birren B."/>
        </authorList>
    </citation>
    <scope>NUCLEOTIDE SEQUENCE [LARGE SCALE GENOMIC DNA]</scope>
    <source>
        <strain evidence="4 5">665A</strain>
    </source>
</reference>
<keyword evidence="5" id="KW-1185">Reference proteome</keyword>
<evidence type="ECO:0000313" key="5">
    <source>
        <dbReference type="Proteomes" id="UP000664357"/>
    </source>
</evidence>
<dbReference type="PANTHER" id="PTHR43540:SF1">
    <property type="entry name" value="ISOCHORISMATASE HYDROLASE"/>
    <property type="match status" value="1"/>
</dbReference>
<dbReference type="Pfam" id="PF00857">
    <property type="entry name" value="Isochorismatase"/>
    <property type="match status" value="1"/>
</dbReference>
<dbReference type="PANTHER" id="PTHR43540">
    <property type="entry name" value="PEROXYUREIDOACRYLATE/UREIDOACRYLATE AMIDOHYDROLASE-RELATED"/>
    <property type="match status" value="1"/>
</dbReference>
<proteinExistence type="inferred from homology"/>
<dbReference type="EMBL" id="JAFREL020000001">
    <property type="protein sequence ID" value="MEO1769263.1"/>
    <property type="molecule type" value="Genomic_DNA"/>
</dbReference>
<dbReference type="CDD" id="cd01014">
    <property type="entry name" value="nicotinamidase_related"/>
    <property type="match status" value="1"/>
</dbReference>
<gene>
    <name evidence="4" type="ORF">JZO67_001214</name>
</gene>
<protein>
    <recommendedName>
        <fullName evidence="3">Isochorismatase-like domain-containing protein</fullName>
    </recommendedName>
</protein>
<sequence length="180" mass="19828">MKQGLLVIDVQNDYFSRGKMPLAQPEAALHQINLLEAYFQQKSWPIIYIQHVNFKKNATFFQPCTTGVQLHSDLQLSAESILIKKLFPNSFHKTKLEKILKELGVKQLVITGMMTHMCVDSTTRAACELGFHSIVISDATATKALTFCGEAAPAQAVQAAFLAALGNFATVCSTTEYLSS</sequence>
<dbReference type="Gene3D" id="3.40.50.850">
    <property type="entry name" value="Isochorismatase-like"/>
    <property type="match status" value="1"/>
</dbReference>
<keyword evidence="2" id="KW-0378">Hydrolase</keyword>
<evidence type="ECO:0000256" key="2">
    <source>
        <dbReference type="ARBA" id="ARBA00022801"/>
    </source>
</evidence>
<evidence type="ECO:0000259" key="3">
    <source>
        <dbReference type="Pfam" id="PF00857"/>
    </source>
</evidence>
<comment type="similarity">
    <text evidence="1">Belongs to the isochorismatase family.</text>
</comment>
<organism evidence="4 5">
    <name type="scientific">Candidatus Enterococcus ferrettii</name>
    <dbReference type="NCBI Taxonomy" id="2815324"/>
    <lineage>
        <taxon>Bacteria</taxon>
        <taxon>Bacillati</taxon>
        <taxon>Bacillota</taxon>
        <taxon>Bacilli</taxon>
        <taxon>Lactobacillales</taxon>
        <taxon>Enterococcaceae</taxon>
        <taxon>Enterococcus</taxon>
    </lineage>
</organism>
<accession>A0ABV0ENU3</accession>
<dbReference type="Proteomes" id="UP000664357">
    <property type="component" value="Unassembled WGS sequence"/>
</dbReference>
<dbReference type="SUPFAM" id="SSF52499">
    <property type="entry name" value="Isochorismatase-like hydrolases"/>
    <property type="match status" value="1"/>
</dbReference>
<dbReference type="RefSeq" id="WP_207701359.1">
    <property type="nucleotide sequence ID" value="NZ_JAFREL020000001.1"/>
</dbReference>
<dbReference type="InterPro" id="IPR050272">
    <property type="entry name" value="Isochorismatase-like_hydrls"/>
</dbReference>
<evidence type="ECO:0000313" key="4">
    <source>
        <dbReference type="EMBL" id="MEO1769263.1"/>
    </source>
</evidence>
<dbReference type="InterPro" id="IPR036380">
    <property type="entry name" value="Isochorismatase-like_sf"/>
</dbReference>